<evidence type="ECO:0000256" key="5">
    <source>
        <dbReference type="ARBA" id="ARBA00023163"/>
    </source>
</evidence>
<dbReference type="Pfam" id="PF00447">
    <property type="entry name" value="HSF_DNA-bind"/>
    <property type="match status" value="1"/>
</dbReference>
<name>A0A2I3H529_NOMLE</name>
<dbReference type="SMART" id="SM00415">
    <property type="entry name" value="HSF"/>
    <property type="match status" value="1"/>
</dbReference>
<dbReference type="GO" id="GO:0005634">
    <property type="term" value="C:nucleus"/>
    <property type="evidence" value="ECO:0007669"/>
    <property type="project" value="UniProtKB-SubCell"/>
</dbReference>
<dbReference type="InterPro" id="IPR036390">
    <property type="entry name" value="WH_DNA-bd_sf"/>
</dbReference>
<proteinExistence type="inferred from homology"/>
<evidence type="ECO:0000256" key="4">
    <source>
        <dbReference type="ARBA" id="ARBA00023125"/>
    </source>
</evidence>
<dbReference type="AlphaFoldDB" id="A0A2I3H529"/>
<dbReference type="InterPro" id="IPR036388">
    <property type="entry name" value="WH-like_DNA-bd_sf"/>
</dbReference>
<comment type="similarity">
    <text evidence="2 7">Belongs to the HSF family.</text>
</comment>
<dbReference type="FunCoup" id="A0A2I3H529">
    <property type="interactions" value="37"/>
</dbReference>
<dbReference type="EMBL" id="ADFV01068675">
    <property type="status" value="NOT_ANNOTATED_CDS"/>
    <property type="molecule type" value="Genomic_DNA"/>
</dbReference>
<dbReference type="InterPro" id="IPR000232">
    <property type="entry name" value="HSF_DNA-bd"/>
</dbReference>
<keyword evidence="3" id="KW-0805">Transcription regulation</keyword>
<evidence type="ECO:0000256" key="6">
    <source>
        <dbReference type="ARBA" id="ARBA00023242"/>
    </source>
</evidence>
<keyword evidence="6" id="KW-0539">Nucleus</keyword>
<feature type="region of interest" description="Disordered" evidence="8">
    <location>
        <begin position="325"/>
        <end position="355"/>
    </location>
</feature>
<feature type="compositionally biased region" description="Polar residues" evidence="8">
    <location>
        <begin position="49"/>
        <end position="60"/>
    </location>
</feature>
<dbReference type="STRING" id="61853.ENSNLEP00000038684"/>
<dbReference type="OMA" id="SATAWME"/>
<dbReference type="FunFam" id="1.10.10.10:FF:000349">
    <property type="entry name" value="Heat shock transcription factor, Y-linked"/>
    <property type="match status" value="1"/>
</dbReference>
<dbReference type="InParanoid" id="A0A2I3H529"/>
<organism evidence="10 11">
    <name type="scientific">Nomascus leucogenys</name>
    <name type="common">Northern white-cheeked gibbon</name>
    <name type="synonym">Hylobates leucogenys</name>
    <dbReference type="NCBI Taxonomy" id="61853"/>
    <lineage>
        <taxon>Eukaryota</taxon>
        <taxon>Metazoa</taxon>
        <taxon>Chordata</taxon>
        <taxon>Craniata</taxon>
        <taxon>Vertebrata</taxon>
        <taxon>Euteleostomi</taxon>
        <taxon>Mammalia</taxon>
        <taxon>Eutheria</taxon>
        <taxon>Euarchontoglires</taxon>
        <taxon>Primates</taxon>
        <taxon>Haplorrhini</taxon>
        <taxon>Catarrhini</taxon>
        <taxon>Hylobatidae</taxon>
        <taxon>Nomascus</taxon>
    </lineage>
</organism>
<dbReference type="Ensembl" id="ENSNLET00000046686.1">
    <property type="protein sequence ID" value="ENSNLEP00000038684.1"/>
    <property type="gene ID" value="ENSNLEG00000034935.1"/>
</dbReference>
<feature type="compositionally biased region" description="Low complexity" evidence="8">
    <location>
        <begin position="16"/>
        <end position="39"/>
    </location>
</feature>
<protein>
    <recommendedName>
        <fullName evidence="9">HSF-type DNA-binding domain-containing protein</fullName>
    </recommendedName>
</protein>
<reference evidence="10" key="3">
    <citation type="submission" date="2025-09" db="UniProtKB">
        <authorList>
            <consortium name="Ensembl"/>
        </authorList>
    </citation>
    <scope>IDENTIFICATION</scope>
</reference>
<sequence>MASQNTEQEYEAKLAPSVGGQPTSGGPSSSSPDPNPDSSEVLDRHEDQAMSQNPGSQDNSPPEDRNQRVANVEDNPNLFRLSFPRKLWMIVEEDTFKSVSWNDDGDAVIIEKDLFQREVLQRRGAEKIFKTDSLKSFIRQLNLYGFRKTRPSNSPGNEKMMIYRHSSFQRDNPRLLENIQRNDNLRNTAQQATRVPTPKRKELVATRRSLRIYHINARKEGIRMCQRGAPSVQGSSGTQSFRRSGMWFKKRATWLHLGNEPPQEPNGPSGEGTSGNVTFASSATTWMEGTGQVPSRLVYSDNGSVMSLYNICYYVLLASLSVMSPNEPSNNEEEQEGSSDYKYRPCEQFRNNASP</sequence>
<dbReference type="GO" id="GO:0043565">
    <property type="term" value="F:sequence-specific DNA binding"/>
    <property type="evidence" value="ECO:0007669"/>
    <property type="project" value="InterPro"/>
</dbReference>
<evidence type="ECO:0000256" key="7">
    <source>
        <dbReference type="RuleBase" id="RU004020"/>
    </source>
</evidence>
<dbReference type="PANTHER" id="PTHR10015">
    <property type="entry name" value="HEAT SHOCK TRANSCRIPTION FACTOR"/>
    <property type="match status" value="1"/>
</dbReference>
<evidence type="ECO:0000256" key="8">
    <source>
        <dbReference type="SAM" id="MobiDB-lite"/>
    </source>
</evidence>
<reference evidence="10 11" key="1">
    <citation type="submission" date="2012-10" db="EMBL/GenBank/DDBJ databases">
        <authorList>
            <consortium name="Gibbon Genome Sequencing Consortium"/>
        </authorList>
    </citation>
    <scope>NUCLEOTIDE SEQUENCE [LARGE SCALE GENOMIC DNA]</scope>
</reference>
<evidence type="ECO:0000256" key="3">
    <source>
        <dbReference type="ARBA" id="ARBA00023015"/>
    </source>
</evidence>
<dbReference type="SUPFAM" id="SSF46785">
    <property type="entry name" value="Winged helix' DNA-binding domain"/>
    <property type="match status" value="1"/>
</dbReference>
<dbReference type="PANTHER" id="PTHR10015:SF140">
    <property type="entry name" value="HEAT SHOCK TRANSCRIPTION FACTOR, X-LINKED MEMBER 3-RELATED"/>
    <property type="match status" value="1"/>
</dbReference>
<comment type="subcellular location">
    <subcellularLocation>
        <location evidence="1">Nucleus</location>
    </subcellularLocation>
</comment>
<dbReference type="GeneTree" id="ENSGT00940000161825"/>
<feature type="region of interest" description="Disordered" evidence="8">
    <location>
        <begin position="1"/>
        <end position="73"/>
    </location>
</feature>
<reference evidence="10" key="2">
    <citation type="submission" date="2025-08" db="UniProtKB">
        <authorList>
            <consortium name="Ensembl"/>
        </authorList>
    </citation>
    <scope>IDENTIFICATION</scope>
</reference>
<evidence type="ECO:0000313" key="11">
    <source>
        <dbReference type="Proteomes" id="UP000001073"/>
    </source>
</evidence>
<keyword evidence="4" id="KW-0238">DNA-binding</keyword>
<keyword evidence="5" id="KW-0804">Transcription</keyword>
<evidence type="ECO:0000313" key="10">
    <source>
        <dbReference type="Ensembl" id="ENSNLEP00000038684.1"/>
    </source>
</evidence>
<feature type="region of interest" description="Disordered" evidence="8">
    <location>
        <begin position="257"/>
        <end position="277"/>
    </location>
</feature>
<evidence type="ECO:0000259" key="9">
    <source>
        <dbReference type="SMART" id="SM00415"/>
    </source>
</evidence>
<dbReference type="Proteomes" id="UP000001073">
    <property type="component" value="Chromosome X"/>
</dbReference>
<evidence type="ECO:0000256" key="1">
    <source>
        <dbReference type="ARBA" id="ARBA00004123"/>
    </source>
</evidence>
<feature type="domain" description="HSF-type DNA-binding" evidence="9">
    <location>
        <begin position="79"/>
        <end position="182"/>
    </location>
</feature>
<keyword evidence="11" id="KW-1185">Reference proteome</keyword>
<accession>A0A2I3H529</accession>
<dbReference type="GO" id="GO:0003700">
    <property type="term" value="F:DNA-binding transcription factor activity"/>
    <property type="evidence" value="ECO:0007669"/>
    <property type="project" value="InterPro"/>
</dbReference>
<evidence type="ECO:0000256" key="2">
    <source>
        <dbReference type="ARBA" id="ARBA00006403"/>
    </source>
</evidence>
<dbReference type="Gene3D" id="1.10.10.10">
    <property type="entry name" value="Winged helix-like DNA-binding domain superfamily/Winged helix DNA-binding domain"/>
    <property type="match status" value="1"/>
</dbReference>